<dbReference type="AlphaFoldDB" id="A0A836KKM9"/>
<keyword evidence="3" id="KW-1185">Reference proteome</keyword>
<gene>
    <name evidence="2" type="ORF">LSCM4_01768</name>
</gene>
<evidence type="ECO:0000313" key="2">
    <source>
        <dbReference type="EMBL" id="KAG5479179.1"/>
    </source>
</evidence>
<keyword evidence="1" id="KW-0812">Transmembrane</keyword>
<evidence type="ECO:0000313" key="3">
    <source>
        <dbReference type="Proteomes" id="UP000674143"/>
    </source>
</evidence>
<feature type="transmembrane region" description="Helical" evidence="1">
    <location>
        <begin position="12"/>
        <end position="33"/>
    </location>
</feature>
<dbReference type="GeneID" id="92357747"/>
<dbReference type="RefSeq" id="XP_067063272.1">
    <property type="nucleotide sequence ID" value="XM_067203813.1"/>
</dbReference>
<accession>A0A836KKM9</accession>
<dbReference type="Proteomes" id="UP000674143">
    <property type="component" value="Chromosome 22"/>
</dbReference>
<name>A0A836KKM9_9TRYP</name>
<comment type="caution">
    <text evidence="2">The sequence shown here is derived from an EMBL/GenBank/DDBJ whole genome shotgun (WGS) entry which is preliminary data.</text>
</comment>
<protein>
    <submittedName>
        <fullName evidence="2">Uncharacterized protein</fullName>
    </submittedName>
</protein>
<keyword evidence="1" id="KW-1133">Transmembrane helix</keyword>
<evidence type="ECO:0000256" key="1">
    <source>
        <dbReference type="SAM" id="Phobius"/>
    </source>
</evidence>
<dbReference type="KEGG" id="loi:92357747"/>
<keyword evidence="1" id="KW-0472">Membrane</keyword>
<sequence>MGYRRSPAFLRSFNYTPVHLNVCLVFYLARLYVYVSSKVRSFMAAVTPFFMRCPSWRLCCTSCTPSTSMPLRLSWGGASCYTVPLGSLDSSASTVI</sequence>
<proteinExistence type="predicted"/>
<dbReference type="EMBL" id="JAFHLR010000022">
    <property type="protein sequence ID" value="KAG5479179.1"/>
    <property type="molecule type" value="Genomic_DNA"/>
</dbReference>
<reference evidence="2 3" key="1">
    <citation type="submission" date="2021-02" db="EMBL/GenBank/DDBJ databases">
        <title>Leishmania (Mundinia) orientalis Genome sequencing and assembly.</title>
        <authorList>
            <person name="Almutairi H."/>
            <person name="Gatherer D."/>
        </authorList>
    </citation>
    <scope>NUCLEOTIDE SEQUENCE [LARGE SCALE GENOMIC DNA]</scope>
    <source>
        <strain evidence="2">LSCM4</strain>
    </source>
</reference>
<organism evidence="2 3">
    <name type="scientific">Leishmania orientalis</name>
    <dbReference type="NCBI Taxonomy" id="2249476"/>
    <lineage>
        <taxon>Eukaryota</taxon>
        <taxon>Discoba</taxon>
        <taxon>Euglenozoa</taxon>
        <taxon>Kinetoplastea</taxon>
        <taxon>Metakinetoplastina</taxon>
        <taxon>Trypanosomatida</taxon>
        <taxon>Trypanosomatidae</taxon>
        <taxon>Leishmaniinae</taxon>
        <taxon>Leishmania</taxon>
    </lineage>
</organism>